<evidence type="ECO:0000313" key="2">
    <source>
        <dbReference type="EMBL" id="GAG14592.1"/>
    </source>
</evidence>
<keyword evidence="1" id="KW-0812">Transmembrane</keyword>
<protein>
    <submittedName>
        <fullName evidence="2">Uncharacterized protein</fullName>
    </submittedName>
</protein>
<accession>X0VTY9</accession>
<reference evidence="2" key="1">
    <citation type="journal article" date="2014" name="Front. Microbiol.">
        <title>High frequency of phylogenetically diverse reductive dehalogenase-homologous genes in deep subseafloor sedimentary metagenomes.</title>
        <authorList>
            <person name="Kawai M."/>
            <person name="Futagami T."/>
            <person name="Toyoda A."/>
            <person name="Takaki Y."/>
            <person name="Nishi S."/>
            <person name="Hori S."/>
            <person name="Arai W."/>
            <person name="Tsubouchi T."/>
            <person name="Morono Y."/>
            <person name="Uchiyama I."/>
            <person name="Ito T."/>
            <person name="Fujiyama A."/>
            <person name="Inagaki F."/>
            <person name="Takami H."/>
        </authorList>
    </citation>
    <scope>NUCLEOTIDE SEQUENCE</scope>
    <source>
        <strain evidence="2">Expedition CK06-06</strain>
    </source>
</reference>
<evidence type="ECO:0000256" key="1">
    <source>
        <dbReference type="SAM" id="Phobius"/>
    </source>
</evidence>
<feature type="non-terminal residue" evidence="2">
    <location>
        <position position="1"/>
    </location>
</feature>
<comment type="caution">
    <text evidence="2">The sequence shown here is derived from an EMBL/GenBank/DDBJ whole genome shotgun (WGS) entry which is preliminary data.</text>
</comment>
<name>X0VTY9_9ZZZZ</name>
<proteinExistence type="predicted"/>
<dbReference type="AlphaFoldDB" id="X0VTY9"/>
<feature type="transmembrane region" description="Helical" evidence="1">
    <location>
        <begin position="101"/>
        <end position="124"/>
    </location>
</feature>
<dbReference type="EMBL" id="BARS01037630">
    <property type="protein sequence ID" value="GAG14592.1"/>
    <property type="molecule type" value="Genomic_DNA"/>
</dbReference>
<organism evidence="2">
    <name type="scientific">marine sediment metagenome</name>
    <dbReference type="NCBI Taxonomy" id="412755"/>
    <lineage>
        <taxon>unclassified sequences</taxon>
        <taxon>metagenomes</taxon>
        <taxon>ecological metagenomes</taxon>
    </lineage>
</organism>
<feature type="transmembrane region" description="Helical" evidence="1">
    <location>
        <begin position="59"/>
        <end position="81"/>
    </location>
</feature>
<gene>
    <name evidence="2" type="ORF">S01H1_57683</name>
</gene>
<keyword evidence="1" id="KW-0472">Membrane</keyword>
<sequence length="135" mass="15791">TIINLSTSLLWTTSDGNYEVNNKIFQLWITYSKILTIITLLCFLINLVIGIIEVENQVIVFSIVGLLVCVGLFIYLNFDIYLFLFQEGSTLTNYIILKRDILYFLLINIVSISIFQIPSFYKFISFLKKYIKFIF</sequence>
<keyword evidence="1" id="KW-1133">Transmembrane helix</keyword>
<feature type="transmembrane region" description="Helical" evidence="1">
    <location>
        <begin position="28"/>
        <end position="52"/>
    </location>
</feature>